<evidence type="ECO:0000313" key="2">
    <source>
        <dbReference type="Proteomes" id="UP000031004"/>
    </source>
</evidence>
<comment type="caution">
    <text evidence="1">The sequence shown here is derived from an EMBL/GenBank/DDBJ whole genome shotgun (WGS) entry which is preliminary data.</text>
</comment>
<keyword evidence="2" id="KW-1185">Reference proteome</keyword>
<sequence length="130" mass="14642">MTRDTGGRRAKAVELDDDLLERITEVIAGSDVVETLSNKRTNWITSFDRTGVWVETERSRARASGPQRVPAWMIVVAWEQLRKNGTLSHIELLNDLKVMRSAFVCALLAQFPDVVVVQDRPAVLERIANP</sequence>
<dbReference type="EMBL" id="JTLZ01000004">
    <property type="protein sequence ID" value="KHO26842.1"/>
    <property type="molecule type" value="Genomic_DNA"/>
</dbReference>
<accession>A0ABR4YX89</accession>
<reference evidence="1 2" key="1">
    <citation type="submission" date="2014-11" db="EMBL/GenBank/DDBJ databases">
        <title>Mycobacterium setense Manresensis Genome.</title>
        <authorList>
            <person name="Rech G."/>
            <person name="Sumoy L."/>
        </authorList>
    </citation>
    <scope>NUCLEOTIDE SEQUENCE [LARGE SCALE GENOMIC DNA]</scope>
    <source>
        <strain evidence="1 2">Manresensis</strain>
    </source>
</reference>
<name>A0ABR4YX89_9MYCO</name>
<gene>
    <name evidence="1" type="ORF">QQ44_04540</name>
</gene>
<proteinExistence type="predicted"/>
<protein>
    <submittedName>
        <fullName evidence="1">Uncharacterized protein</fullName>
    </submittedName>
</protein>
<organism evidence="1 2">
    <name type="scientific">Mycolicibacterium setense</name>
    <dbReference type="NCBI Taxonomy" id="431269"/>
    <lineage>
        <taxon>Bacteria</taxon>
        <taxon>Bacillati</taxon>
        <taxon>Actinomycetota</taxon>
        <taxon>Actinomycetes</taxon>
        <taxon>Mycobacteriales</taxon>
        <taxon>Mycobacteriaceae</taxon>
        <taxon>Mycolicibacterium</taxon>
    </lineage>
</organism>
<dbReference type="Proteomes" id="UP000031004">
    <property type="component" value="Unassembled WGS sequence"/>
</dbReference>
<evidence type="ECO:0000313" key="1">
    <source>
        <dbReference type="EMBL" id="KHO26842.1"/>
    </source>
</evidence>
<dbReference type="RefSeq" id="WP_039315200.1">
    <property type="nucleotide sequence ID" value="NZ_JTLZ01000004.1"/>
</dbReference>